<name>A0ABP9J9P2_9MICO</name>
<evidence type="ECO:0000313" key="1">
    <source>
        <dbReference type="EMBL" id="GAA5023361.1"/>
    </source>
</evidence>
<accession>A0ABP9J9P2</accession>
<dbReference type="Proteomes" id="UP001500427">
    <property type="component" value="Unassembled WGS sequence"/>
</dbReference>
<dbReference type="RefSeq" id="WP_345506805.1">
    <property type="nucleotide sequence ID" value="NZ_BAABIW010000010.1"/>
</dbReference>
<sequence>MALEIPCPYCGTQMYAEQAHNRCPRCLYIEPCCDGAPLAVCETRAPERPKP</sequence>
<keyword evidence="2" id="KW-1185">Reference proteome</keyword>
<comment type="caution">
    <text evidence="1">The sequence shown here is derived from an EMBL/GenBank/DDBJ whole genome shotgun (WGS) entry which is preliminary data.</text>
</comment>
<evidence type="ECO:0000313" key="2">
    <source>
        <dbReference type="Proteomes" id="UP001500427"/>
    </source>
</evidence>
<reference evidence="2" key="1">
    <citation type="journal article" date="2019" name="Int. J. Syst. Evol. Microbiol.">
        <title>The Global Catalogue of Microorganisms (GCM) 10K type strain sequencing project: providing services to taxonomists for standard genome sequencing and annotation.</title>
        <authorList>
            <consortium name="The Broad Institute Genomics Platform"/>
            <consortium name="The Broad Institute Genome Sequencing Center for Infectious Disease"/>
            <person name="Wu L."/>
            <person name="Ma J."/>
        </authorList>
    </citation>
    <scope>NUCLEOTIDE SEQUENCE [LARGE SCALE GENOMIC DNA]</scope>
    <source>
        <strain evidence="2">JCM 17687</strain>
    </source>
</reference>
<organism evidence="1 2">
    <name type="scientific">Terrabacter aeriphilus</name>
    <dbReference type="NCBI Taxonomy" id="515662"/>
    <lineage>
        <taxon>Bacteria</taxon>
        <taxon>Bacillati</taxon>
        <taxon>Actinomycetota</taxon>
        <taxon>Actinomycetes</taxon>
        <taxon>Micrococcales</taxon>
        <taxon>Intrasporangiaceae</taxon>
        <taxon>Terrabacter</taxon>
    </lineage>
</organism>
<dbReference type="EMBL" id="BAABIW010000010">
    <property type="protein sequence ID" value="GAA5023361.1"/>
    <property type="molecule type" value="Genomic_DNA"/>
</dbReference>
<proteinExistence type="predicted"/>
<protein>
    <submittedName>
        <fullName evidence="1">Uncharacterized protein</fullName>
    </submittedName>
</protein>
<gene>
    <name evidence="1" type="ORF">GCM10023258_14620</name>
</gene>